<dbReference type="InterPro" id="IPR050394">
    <property type="entry name" value="Homeobox_NK-like"/>
</dbReference>
<feature type="region of interest" description="Disordered" evidence="7">
    <location>
        <begin position="75"/>
        <end position="135"/>
    </location>
</feature>
<evidence type="ECO:0000256" key="4">
    <source>
        <dbReference type="ARBA" id="ARBA00023242"/>
    </source>
</evidence>
<feature type="region of interest" description="Disordered" evidence="7">
    <location>
        <begin position="19"/>
        <end position="43"/>
    </location>
</feature>
<dbReference type="PROSITE" id="PS50071">
    <property type="entry name" value="HOMEOBOX_2"/>
    <property type="match status" value="1"/>
</dbReference>
<evidence type="ECO:0000256" key="6">
    <source>
        <dbReference type="RuleBase" id="RU000682"/>
    </source>
</evidence>
<feature type="compositionally biased region" description="Acidic residues" evidence="7">
    <location>
        <begin position="102"/>
        <end position="120"/>
    </location>
</feature>
<dbReference type="PANTHER" id="PTHR24340">
    <property type="entry name" value="HOMEOBOX PROTEIN NKX"/>
    <property type="match status" value="1"/>
</dbReference>
<proteinExistence type="predicted"/>
<keyword evidence="3 5" id="KW-0371">Homeobox</keyword>
<dbReference type="SMART" id="SM00389">
    <property type="entry name" value="HOX"/>
    <property type="match status" value="1"/>
</dbReference>
<dbReference type="InterPro" id="IPR020479">
    <property type="entry name" value="HD_metazoa"/>
</dbReference>
<dbReference type="PRINTS" id="PR00024">
    <property type="entry name" value="HOMEOBOX"/>
</dbReference>
<evidence type="ECO:0000256" key="5">
    <source>
        <dbReference type="PROSITE-ProRule" id="PRU00108"/>
    </source>
</evidence>
<feature type="compositionally biased region" description="Basic and acidic residues" evidence="7">
    <location>
        <begin position="194"/>
        <end position="215"/>
    </location>
</feature>
<dbReference type="SUPFAM" id="SSF46689">
    <property type="entry name" value="Homeodomain-like"/>
    <property type="match status" value="1"/>
</dbReference>
<sequence length="449" mass="49554">MSDVSTTDHDKLGFHRLLAMSENQRKRKGAPISNLSESEDDEGCALDQKLRVPIFHLKSGEVCDKPLGSVHTDRNKNVTQWFNPDHGLKEEEEPELKHAQHEDDEDICVDDQDDTNEDPQDSPKRSSTPPSRISFSVDNILAPDRFRPPSTAAAAAFSTVHHQMLLMNAAAAAAHQALMRQQHEVEHIRRLQEHHTNLKTDGNDPNKIDDDKNSRDSSILQRNLLEAQDDDDMDDEDNDSEDGQSCTDSMDFANDTSISAARARKKKASESGSKNAKPRRARTAFTYEQLVALENKFKTTRYLSVCERLNLALTLNLTETQVKIWFQNRRTKWKKQNPGMDVNCGTLPSPPTSLCPSYPSLFPPSPSEMGFFSAPPFSFMGSSPGGSMGHGGPSVPHSLASILMHQQQQAAAAAMSEANSAGSPKHLGSGVGSLPQRPIPSIPKGLFLR</sequence>
<dbReference type="CDD" id="cd00086">
    <property type="entry name" value="homeodomain"/>
    <property type="match status" value="1"/>
</dbReference>
<dbReference type="FunFam" id="1.10.10.60:FF:000836">
    <property type="match status" value="1"/>
</dbReference>
<dbReference type="PANTHER" id="PTHR24340:SF37">
    <property type="entry name" value="HOMEOBOX PROTEIN SLOU"/>
    <property type="match status" value="1"/>
</dbReference>
<reference evidence="9 10" key="1">
    <citation type="journal article" date="2018" name="Nat. Ecol. Evol.">
        <title>Genomic signatures of mitonuclear coevolution across populations of Tigriopus californicus.</title>
        <authorList>
            <person name="Barreto F.S."/>
            <person name="Watson E.T."/>
            <person name="Lima T.G."/>
            <person name="Willett C.S."/>
            <person name="Edmands S."/>
            <person name="Li W."/>
            <person name="Burton R.S."/>
        </authorList>
    </citation>
    <scope>NUCLEOTIDE SEQUENCE [LARGE SCALE GENOMIC DNA]</scope>
    <source>
        <strain evidence="9 10">San Diego</strain>
    </source>
</reference>
<evidence type="ECO:0000313" key="10">
    <source>
        <dbReference type="Proteomes" id="UP000318571"/>
    </source>
</evidence>
<feature type="compositionally biased region" description="Polar residues" evidence="7">
    <location>
        <begin position="125"/>
        <end position="135"/>
    </location>
</feature>
<dbReference type="Proteomes" id="UP000318571">
    <property type="component" value="Chromosome 5"/>
</dbReference>
<dbReference type="EMBL" id="VCGU01000004">
    <property type="protein sequence ID" value="TRY77261.1"/>
    <property type="molecule type" value="Genomic_DNA"/>
</dbReference>
<feature type="region of interest" description="Disordered" evidence="7">
    <location>
        <begin position="410"/>
        <end position="449"/>
    </location>
</feature>
<accession>A0A553PHU8</accession>
<feature type="compositionally biased region" description="Polar residues" evidence="7">
    <location>
        <begin position="243"/>
        <end position="258"/>
    </location>
</feature>
<comment type="subcellular location">
    <subcellularLocation>
        <location evidence="1 5 6">Nucleus</location>
    </subcellularLocation>
</comment>
<protein>
    <recommendedName>
        <fullName evidence="8">Homeobox domain-containing protein</fullName>
    </recommendedName>
</protein>
<dbReference type="AlphaFoldDB" id="A0A553PHU8"/>
<dbReference type="Pfam" id="PF00046">
    <property type="entry name" value="Homeodomain"/>
    <property type="match status" value="1"/>
</dbReference>
<keyword evidence="4 5" id="KW-0539">Nucleus</keyword>
<evidence type="ECO:0000313" key="9">
    <source>
        <dbReference type="EMBL" id="TRY77261.1"/>
    </source>
</evidence>
<organism evidence="9 10">
    <name type="scientific">Tigriopus californicus</name>
    <name type="common">Marine copepod</name>
    <dbReference type="NCBI Taxonomy" id="6832"/>
    <lineage>
        <taxon>Eukaryota</taxon>
        <taxon>Metazoa</taxon>
        <taxon>Ecdysozoa</taxon>
        <taxon>Arthropoda</taxon>
        <taxon>Crustacea</taxon>
        <taxon>Multicrustacea</taxon>
        <taxon>Hexanauplia</taxon>
        <taxon>Copepoda</taxon>
        <taxon>Harpacticoida</taxon>
        <taxon>Harpacticidae</taxon>
        <taxon>Tigriopus</taxon>
    </lineage>
</organism>
<dbReference type="InterPro" id="IPR009057">
    <property type="entry name" value="Homeodomain-like_sf"/>
</dbReference>
<dbReference type="PROSITE" id="PS00027">
    <property type="entry name" value="HOMEOBOX_1"/>
    <property type="match status" value="1"/>
</dbReference>
<dbReference type="OrthoDB" id="6159439at2759"/>
<feature type="region of interest" description="Disordered" evidence="7">
    <location>
        <begin position="194"/>
        <end position="280"/>
    </location>
</feature>
<feature type="domain" description="Homeobox" evidence="8">
    <location>
        <begin position="276"/>
        <end position="336"/>
    </location>
</feature>
<name>A0A553PHU8_TIGCA</name>
<feature type="DNA-binding region" description="Homeobox" evidence="5">
    <location>
        <begin position="278"/>
        <end position="337"/>
    </location>
</feature>
<dbReference type="GO" id="GO:0005634">
    <property type="term" value="C:nucleus"/>
    <property type="evidence" value="ECO:0007669"/>
    <property type="project" value="UniProtKB-SubCell"/>
</dbReference>
<keyword evidence="10" id="KW-1185">Reference proteome</keyword>
<dbReference type="Gene3D" id="1.10.10.60">
    <property type="entry name" value="Homeodomain-like"/>
    <property type="match status" value="1"/>
</dbReference>
<evidence type="ECO:0000256" key="3">
    <source>
        <dbReference type="ARBA" id="ARBA00023155"/>
    </source>
</evidence>
<evidence type="ECO:0000256" key="7">
    <source>
        <dbReference type="SAM" id="MobiDB-lite"/>
    </source>
</evidence>
<feature type="compositionally biased region" description="Acidic residues" evidence="7">
    <location>
        <begin position="227"/>
        <end position="242"/>
    </location>
</feature>
<dbReference type="GO" id="GO:0030154">
    <property type="term" value="P:cell differentiation"/>
    <property type="evidence" value="ECO:0007669"/>
    <property type="project" value="TreeGrafter"/>
</dbReference>
<keyword evidence="2 5" id="KW-0238">DNA-binding</keyword>
<dbReference type="InterPro" id="IPR001356">
    <property type="entry name" value="HD"/>
</dbReference>
<dbReference type="GO" id="GO:0000981">
    <property type="term" value="F:DNA-binding transcription factor activity, RNA polymerase II-specific"/>
    <property type="evidence" value="ECO:0007669"/>
    <property type="project" value="InterPro"/>
</dbReference>
<comment type="caution">
    <text evidence="9">The sequence shown here is derived from an EMBL/GenBank/DDBJ whole genome shotgun (WGS) entry which is preliminary data.</text>
</comment>
<gene>
    <name evidence="9" type="ORF">TCAL_04048</name>
</gene>
<dbReference type="InterPro" id="IPR017970">
    <property type="entry name" value="Homeobox_CS"/>
</dbReference>
<evidence type="ECO:0000259" key="8">
    <source>
        <dbReference type="PROSITE" id="PS50071"/>
    </source>
</evidence>
<evidence type="ECO:0000256" key="2">
    <source>
        <dbReference type="ARBA" id="ARBA00023125"/>
    </source>
</evidence>
<evidence type="ECO:0000256" key="1">
    <source>
        <dbReference type="ARBA" id="ARBA00004123"/>
    </source>
</evidence>
<dbReference type="GO" id="GO:0000978">
    <property type="term" value="F:RNA polymerase II cis-regulatory region sequence-specific DNA binding"/>
    <property type="evidence" value="ECO:0007669"/>
    <property type="project" value="TreeGrafter"/>
</dbReference>